<dbReference type="VEuPathDB" id="GiardiaDB:SS50377_28628"/>
<evidence type="ECO:0000313" key="2">
    <source>
        <dbReference type="EMBL" id="KAH0569672.1"/>
    </source>
</evidence>
<proteinExistence type="predicted"/>
<organism evidence="1">
    <name type="scientific">Spironucleus salmonicida</name>
    <dbReference type="NCBI Taxonomy" id="348837"/>
    <lineage>
        <taxon>Eukaryota</taxon>
        <taxon>Metamonada</taxon>
        <taxon>Diplomonadida</taxon>
        <taxon>Hexamitidae</taxon>
        <taxon>Hexamitinae</taxon>
        <taxon>Spironucleus</taxon>
    </lineage>
</organism>
<dbReference type="Proteomes" id="UP000018208">
    <property type="component" value="Unassembled WGS sequence"/>
</dbReference>
<dbReference type="EMBL" id="AUWU02000009">
    <property type="protein sequence ID" value="KAH0569672.1"/>
    <property type="molecule type" value="Genomic_DNA"/>
</dbReference>
<dbReference type="AlphaFoldDB" id="V6LLI4"/>
<sequence>MISSAVIRSVQLVQIALLQTSSQCLPTRTKLFWQLRGIRQKHTGKGIFCQLKRSVQGVSRKYESVPLEQLARRELGHKLPFYMWVQGVKHCIYLTVIAVSSSDKIALRVCSPFDDLCTYTSDTMQLVITSSRLEVVFQQTFEIAINSTSSMQCKQYQTHKDIVGILINNPETIFTVQGIVLAW</sequence>
<gene>
    <name evidence="1" type="ORF">SS50377_18892</name>
    <name evidence="2" type="ORF">SS50377_28628</name>
</gene>
<dbReference type="EMBL" id="KI546169">
    <property type="protein sequence ID" value="EST41554.1"/>
    <property type="molecule type" value="Genomic_DNA"/>
</dbReference>
<reference evidence="1 2" key="1">
    <citation type="journal article" date="2014" name="PLoS Genet.">
        <title>The Genome of Spironucleus salmonicida Highlights a Fish Pathogen Adapted to Fluctuating Environments.</title>
        <authorList>
            <person name="Xu F."/>
            <person name="Jerlstrom-Hultqvist J."/>
            <person name="Einarsson E."/>
            <person name="Astvaldsson A."/>
            <person name="Svard S.G."/>
            <person name="Andersson J.O."/>
        </authorList>
    </citation>
    <scope>NUCLEOTIDE SEQUENCE</scope>
    <source>
        <strain evidence="2">ATCC 50377</strain>
    </source>
</reference>
<protein>
    <submittedName>
        <fullName evidence="1">Uncharacterized protein</fullName>
    </submittedName>
</protein>
<evidence type="ECO:0000313" key="3">
    <source>
        <dbReference type="Proteomes" id="UP000018208"/>
    </source>
</evidence>
<keyword evidence="3" id="KW-1185">Reference proteome</keyword>
<evidence type="ECO:0000313" key="1">
    <source>
        <dbReference type="EMBL" id="EST41554.1"/>
    </source>
</evidence>
<reference evidence="2" key="2">
    <citation type="submission" date="2020-12" db="EMBL/GenBank/DDBJ databases">
        <title>New Spironucleus salmonicida genome in near-complete chromosomes.</title>
        <authorList>
            <person name="Xu F."/>
            <person name="Kurt Z."/>
            <person name="Jimenez-Gonzalez A."/>
            <person name="Astvaldsson A."/>
            <person name="Andersson J.O."/>
            <person name="Svard S.G."/>
        </authorList>
    </citation>
    <scope>NUCLEOTIDE SEQUENCE</scope>
    <source>
        <strain evidence="2">ATCC 50377</strain>
    </source>
</reference>
<name>V6LLI4_9EUKA</name>
<accession>V6LLI4</accession>